<dbReference type="STRING" id="1237149.C900_04613"/>
<dbReference type="RefSeq" id="WP_009581802.1">
    <property type="nucleotide sequence ID" value="NZ_AMZN01000068.1"/>
</dbReference>
<evidence type="ECO:0000313" key="1">
    <source>
        <dbReference type="EMBL" id="ELR69766.1"/>
    </source>
</evidence>
<sequence length="41" mass="4612">MKKTVLQRFSIQDLGSVWKRHNYEPAPDFEKNACCSAKAGG</sequence>
<name>L8JLH7_9BACT</name>
<organism evidence="1 2">
    <name type="scientific">Fulvivirga imtechensis AK7</name>
    <dbReference type="NCBI Taxonomy" id="1237149"/>
    <lineage>
        <taxon>Bacteria</taxon>
        <taxon>Pseudomonadati</taxon>
        <taxon>Bacteroidota</taxon>
        <taxon>Cytophagia</taxon>
        <taxon>Cytophagales</taxon>
        <taxon>Fulvivirgaceae</taxon>
        <taxon>Fulvivirga</taxon>
    </lineage>
</organism>
<proteinExistence type="predicted"/>
<comment type="caution">
    <text evidence="1">The sequence shown here is derived from an EMBL/GenBank/DDBJ whole genome shotgun (WGS) entry which is preliminary data.</text>
</comment>
<protein>
    <submittedName>
        <fullName evidence="1">Uncharacterized protein</fullName>
    </submittedName>
</protein>
<keyword evidence="2" id="KW-1185">Reference proteome</keyword>
<dbReference type="Proteomes" id="UP000011135">
    <property type="component" value="Unassembled WGS sequence"/>
</dbReference>
<dbReference type="AlphaFoldDB" id="L8JLH7"/>
<dbReference type="EMBL" id="AMZN01000068">
    <property type="protein sequence ID" value="ELR69766.1"/>
    <property type="molecule type" value="Genomic_DNA"/>
</dbReference>
<accession>L8JLH7</accession>
<reference evidence="1 2" key="1">
    <citation type="submission" date="2012-12" db="EMBL/GenBank/DDBJ databases">
        <title>Genome assembly of Fulvivirga imtechensis AK7.</title>
        <authorList>
            <person name="Nupur N."/>
            <person name="Khatri I."/>
            <person name="Kumar R."/>
            <person name="Subramanian S."/>
            <person name="Pinnaka A."/>
        </authorList>
    </citation>
    <scope>NUCLEOTIDE SEQUENCE [LARGE SCALE GENOMIC DNA]</scope>
    <source>
        <strain evidence="1 2">AK7</strain>
    </source>
</reference>
<evidence type="ECO:0000313" key="2">
    <source>
        <dbReference type="Proteomes" id="UP000011135"/>
    </source>
</evidence>
<gene>
    <name evidence="1" type="ORF">C900_04613</name>
</gene>